<dbReference type="Proteomes" id="UP001596410">
    <property type="component" value="Unassembled WGS sequence"/>
</dbReference>
<sequence length="64" mass="6783">MDHLPKVSIIYAHLGDDRYLYDAAVQLGAKGIVVATAGGYTISKPAEDGIQDALKKGVVIIRSV</sequence>
<evidence type="ECO:0000259" key="1">
    <source>
        <dbReference type="Pfam" id="PF17763"/>
    </source>
</evidence>
<evidence type="ECO:0000313" key="2">
    <source>
        <dbReference type="EMBL" id="MFC7063764.1"/>
    </source>
</evidence>
<reference evidence="3" key="1">
    <citation type="journal article" date="2019" name="Int. J. Syst. Evol. Microbiol.">
        <title>The Global Catalogue of Microorganisms (GCM) 10K type strain sequencing project: providing services to taxonomists for standard genome sequencing and annotation.</title>
        <authorList>
            <consortium name="The Broad Institute Genomics Platform"/>
            <consortium name="The Broad Institute Genome Sequencing Center for Infectious Disease"/>
            <person name="Wu L."/>
            <person name="Ma J."/>
        </authorList>
    </citation>
    <scope>NUCLEOTIDE SEQUENCE [LARGE SCALE GENOMIC DNA]</scope>
    <source>
        <strain evidence="3">CGMCC 4.1621</strain>
    </source>
</reference>
<dbReference type="EMBL" id="JBHSZV010000053">
    <property type="protein sequence ID" value="MFC7063764.1"/>
    <property type="molecule type" value="Genomic_DNA"/>
</dbReference>
<protein>
    <recommendedName>
        <fullName evidence="1">Asparaginase/glutaminase C-terminal domain-containing protein</fullName>
    </recommendedName>
</protein>
<dbReference type="InterPro" id="IPR040919">
    <property type="entry name" value="Asparaginase_C"/>
</dbReference>
<dbReference type="SUPFAM" id="SSF53774">
    <property type="entry name" value="Glutaminase/Asparaginase"/>
    <property type="match status" value="1"/>
</dbReference>
<feature type="domain" description="Asparaginase/glutaminase C-terminal" evidence="1">
    <location>
        <begin position="6"/>
        <end position="63"/>
    </location>
</feature>
<dbReference type="PROSITE" id="PS51732">
    <property type="entry name" value="ASN_GLN_ASE_3"/>
    <property type="match status" value="1"/>
</dbReference>
<dbReference type="InterPro" id="IPR006034">
    <property type="entry name" value="Asparaginase/glutaminase-like"/>
</dbReference>
<proteinExistence type="predicted"/>
<dbReference type="InterPro" id="IPR036152">
    <property type="entry name" value="Asp/glu_Ase-like_sf"/>
</dbReference>
<dbReference type="PIRSF" id="PIRSF001220">
    <property type="entry name" value="L-ASNase_gatD"/>
    <property type="match status" value="1"/>
</dbReference>
<dbReference type="Pfam" id="PF17763">
    <property type="entry name" value="Asparaginase_C"/>
    <property type="match status" value="1"/>
</dbReference>
<organism evidence="2 3">
    <name type="scientific">Halobacillus seohaensis</name>
    <dbReference type="NCBI Taxonomy" id="447421"/>
    <lineage>
        <taxon>Bacteria</taxon>
        <taxon>Bacillati</taxon>
        <taxon>Bacillota</taxon>
        <taxon>Bacilli</taxon>
        <taxon>Bacillales</taxon>
        <taxon>Bacillaceae</taxon>
        <taxon>Halobacillus</taxon>
    </lineage>
</organism>
<name>A0ABW2EN25_9BACI</name>
<keyword evidence="3" id="KW-1185">Reference proteome</keyword>
<dbReference type="InterPro" id="IPR027473">
    <property type="entry name" value="L-asparaginase_C"/>
</dbReference>
<dbReference type="PIRSF" id="PIRSF500176">
    <property type="entry name" value="L_ASNase"/>
    <property type="match status" value="1"/>
</dbReference>
<gene>
    <name evidence="2" type="ORF">ACFQIC_18350</name>
</gene>
<dbReference type="Gene3D" id="3.40.50.40">
    <property type="match status" value="1"/>
</dbReference>
<evidence type="ECO:0000313" key="3">
    <source>
        <dbReference type="Proteomes" id="UP001596410"/>
    </source>
</evidence>
<comment type="caution">
    <text evidence="2">The sequence shown here is derived from an EMBL/GenBank/DDBJ whole genome shotgun (WGS) entry which is preliminary data.</text>
</comment>
<dbReference type="RefSeq" id="WP_390217630.1">
    <property type="nucleotide sequence ID" value="NZ_JBHSZV010000053.1"/>
</dbReference>
<accession>A0ABW2EN25</accession>